<evidence type="ECO:0000256" key="1">
    <source>
        <dbReference type="ARBA" id="ARBA00004651"/>
    </source>
</evidence>
<proteinExistence type="predicted"/>
<dbReference type="CDD" id="cd00637">
    <property type="entry name" value="7tm_classA_rhodopsin-like"/>
    <property type="match status" value="2"/>
</dbReference>
<evidence type="ECO:0000313" key="9">
    <source>
        <dbReference type="WBParaSite" id="L893_g23547.t1"/>
    </source>
</evidence>
<evidence type="ECO:0000256" key="2">
    <source>
        <dbReference type="ARBA" id="ARBA00022475"/>
    </source>
</evidence>
<feature type="transmembrane region" description="Helical" evidence="7">
    <location>
        <begin position="116"/>
        <end position="140"/>
    </location>
</feature>
<dbReference type="GO" id="GO:0005886">
    <property type="term" value="C:plasma membrane"/>
    <property type="evidence" value="ECO:0007669"/>
    <property type="project" value="UniProtKB-SubCell"/>
</dbReference>
<evidence type="ECO:0000256" key="7">
    <source>
        <dbReference type="SAM" id="Phobius"/>
    </source>
</evidence>
<feature type="transmembrane region" description="Helical" evidence="7">
    <location>
        <begin position="186"/>
        <end position="210"/>
    </location>
</feature>
<dbReference type="WBParaSite" id="L893_g23547.t1">
    <property type="protein sequence ID" value="L893_g23547.t1"/>
    <property type="gene ID" value="L893_g23547"/>
</dbReference>
<feature type="transmembrane region" description="Helical" evidence="7">
    <location>
        <begin position="256"/>
        <end position="275"/>
    </location>
</feature>
<dbReference type="Gene3D" id="1.20.1070.10">
    <property type="entry name" value="Rhodopsin 7-helix transmembrane proteins"/>
    <property type="match status" value="1"/>
</dbReference>
<keyword evidence="2" id="KW-1003">Cell membrane</keyword>
<dbReference type="Proteomes" id="UP000095287">
    <property type="component" value="Unplaced"/>
</dbReference>
<dbReference type="InterPro" id="IPR019420">
    <property type="entry name" value="7TM_GPCR_serpentine_rcpt_Srbc"/>
</dbReference>
<dbReference type="PANTHER" id="PTHR24246:SF27">
    <property type="entry name" value="ADENOSINE RECEPTOR, ISOFORM A"/>
    <property type="match status" value="1"/>
</dbReference>
<name>A0A1I7Z7G5_9BILA</name>
<sequence>MFSIIFPSDKSAKHQKFRNHNRNNRPLLSSYLMAIDAVTDAALVGTLATIVGLVNTPVIAIIFCSRNLRKCKELVLIGAICTVDAFMSWTSAVGVVDRVVSFPDGTGEPVLQIHCFFRYYVVLFFFGNLLVGMVTFLVSVERFFAVFFPLRYLSSYTRSKALAVILGEQVLQIHCFFRYYVVLFFFGNLLVGMVTFLVSVERFFAVFFPLRYLSSYTRSKAFAVILGLTCLSDMFLLFLPDLIINFNFFDLHAYHMIFYRASLVKTSLNLFIYTFRHNELRKEVKTRVFRCVN</sequence>
<organism evidence="8 9">
    <name type="scientific">Steinernema glaseri</name>
    <dbReference type="NCBI Taxonomy" id="37863"/>
    <lineage>
        <taxon>Eukaryota</taxon>
        <taxon>Metazoa</taxon>
        <taxon>Ecdysozoa</taxon>
        <taxon>Nematoda</taxon>
        <taxon>Chromadorea</taxon>
        <taxon>Rhabditida</taxon>
        <taxon>Tylenchina</taxon>
        <taxon>Panagrolaimomorpha</taxon>
        <taxon>Strongyloidoidea</taxon>
        <taxon>Steinernematidae</taxon>
        <taxon>Steinernema</taxon>
    </lineage>
</organism>
<dbReference type="SUPFAM" id="SSF81321">
    <property type="entry name" value="Family A G protein-coupled receptor-like"/>
    <property type="match status" value="1"/>
</dbReference>
<keyword evidence="7" id="KW-1133">Transmembrane helix</keyword>
<accession>A0A1I7Z7G5</accession>
<keyword evidence="6" id="KW-0807">Transducer</keyword>
<evidence type="ECO:0000256" key="6">
    <source>
        <dbReference type="ARBA" id="ARBA00023224"/>
    </source>
</evidence>
<protein>
    <submittedName>
        <fullName evidence="9">G_PROTEIN_RECEP_F1_2 domain-containing protein</fullName>
    </submittedName>
</protein>
<dbReference type="AlphaFoldDB" id="A0A1I7Z7G5"/>
<dbReference type="PANTHER" id="PTHR24246">
    <property type="entry name" value="OLFACTORY RECEPTOR AND ADENOSINE RECEPTOR"/>
    <property type="match status" value="1"/>
</dbReference>
<evidence type="ECO:0000313" key="8">
    <source>
        <dbReference type="Proteomes" id="UP000095287"/>
    </source>
</evidence>
<comment type="subcellular location">
    <subcellularLocation>
        <location evidence="1">Cell membrane</location>
        <topology evidence="1">Multi-pass membrane protein</topology>
    </subcellularLocation>
</comment>
<keyword evidence="5" id="KW-0325">Glycoprotein</keyword>
<keyword evidence="3" id="KW-0297">G-protein coupled receptor</keyword>
<feature type="transmembrane region" description="Helical" evidence="7">
    <location>
        <begin position="41"/>
        <end position="63"/>
    </location>
</feature>
<dbReference type="Pfam" id="PF10316">
    <property type="entry name" value="7TM_GPCR_Srbc"/>
    <property type="match status" value="1"/>
</dbReference>
<feature type="transmembrane region" description="Helical" evidence="7">
    <location>
        <begin position="222"/>
        <end position="244"/>
    </location>
</feature>
<reference evidence="9" key="1">
    <citation type="submission" date="2016-11" db="UniProtKB">
        <authorList>
            <consortium name="WormBaseParasite"/>
        </authorList>
    </citation>
    <scope>IDENTIFICATION</scope>
</reference>
<keyword evidence="4" id="KW-0675">Receptor</keyword>
<keyword evidence="7" id="KW-0472">Membrane</keyword>
<keyword evidence="7" id="KW-0812">Transmembrane</keyword>
<evidence type="ECO:0000256" key="3">
    <source>
        <dbReference type="ARBA" id="ARBA00023040"/>
    </source>
</evidence>
<evidence type="ECO:0000256" key="4">
    <source>
        <dbReference type="ARBA" id="ARBA00023170"/>
    </source>
</evidence>
<keyword evidence="8" id="KW-1185">Reference proteome</keyword>
<dbReference type="GO" id="GO:0004930">
    <property type="term" value="F:G protein-coupled receptor activity"/>
    <property type="evidence" value="ECO:0007669"/>
    <property type="project" value="UniProtKB-KW"/>
</dbReference>
<evidence type="ECO:0000256" key="5">
    <source>
        <dbReference type="ARBA" id="ARBA00023180"/>
    </source>
</evidence>